<dbReference type="SUPFAM" id="SSF89796">
    <property type="entry name" value="CoA-transferase family III (CaiB/BaiF)"/>
    <property type="match status" value="1"/>
</dbReference>
<dbReference type="EMBL" id="QQNH01000001">
    <property type="protein sequence ID" value="RDE10540.1"/>
    <property type="molecule type" value="Genomic_DNA"/>
</dbReference>
<keyword evidence="3" id="KW-1185">Reference proteome</keyword>
<gene>
    <name evidence="2" type="ORF">DVH29_00895</name>
</gene>
<protein>
    <submittedName>
        <fullName evidence="2">CoA transferase</fullName>
    </submittedName>
</protein>
<dbReference type="AlphaFoldDB" id="A0A369WAW8"/>
<dbReference type="InterPro" id="IPR003673">
    <property type="entry name" value="CoA-Trfase_fam_III"/>
</dbReference>
<dbReference type="InterPro" id="IPR050483">
    <property type="entry name" value="CoA-transferase_III_domain"/>
</dbReference>
<dbReference type="Gene3D" id="3.40.50.10540">
    <property type="entry name" value="Crotonobetainyl-coa:carnitine coa-transferase, domain 1"/>
    <property type="match status" value="1"/>
</dbReference>
<evidence type="ECO:0000256" key="1">
    <source>
        <dbReference type="ARBA" id="ARBA00022679"/>
    </source>
</evidence>
<comment type="caution">
    <text evidence="2">The sequence shown here is derived from an EMBL/GenBank/DDBJ whole genome shotgun (WGS) entry which is preliminary data.</text>
</comment>
<accession>A0A369WAW8</accession>
<sequence length="407" mass="43761">MQLPPLDAIRVIDLTQFLSGPHCTQILADLGAEVIKIESPEGDLSRHIPPHFIGADSLYYMSVNRGKQSVCINLKSDEGRRIARDLISTADVVVDNFRPGVLTRLGLDHVELRAENPRLVWCSISGFGQDGPYRDKPAYDMIVQALSGGMSMTGEPGRASVRAGIPIGDLSAGMYAAIAISSALYRRGESGRGDYIDVSMLDCQVAMLSYQAAYYLFSGKVPGHQGSAHDSIPTYRGFRAAGGGELVVTANTDRMWQGLCRVLGREDLLADPRFATNLERFENRNVLLPELEAAFLSRRVEEWLPLLEAESIPTGVVNTLDQVMADPQVLHRELIVEMEGDDGASVRTIGNPLRFSDSAAPAAGYPPALGEDTRRILGGVLGLSDTDVDRLAAQGAVVAGAGGVAGR</sequence>
<dbReference type="RefSeq" id="WP_114644260.1">
    <property type="nucleotide sequence ID" value="NZ_QQNH01000001.1"/>
</dbReference>
<keyword evidence="1 2" id="KW-0808">Transferase</keyword>
<dbReference type="PANTHER" id="PTHR48207:SF3">
    <property type="entry name" value="SUCCINATE--HYDROXYMETHYLGLUTARATE COA-TRANSFERASE"/>
    <property type="match status" value="1"/>
</dbReference>
<dbReference type="Pfam" id="PF02515">
    <property type="entry name" value="CoA_transf_3"/>
    <property type="match status" value="1"/>
</dbReference>
<name>A0A369WAW8_9HYPH</name>
<evidence type="ECO:0000313" key="2">
    <source>
        <dbReference type="EMBL" id="RDE10540.1"/>
    </source>
</evidence>
<dbReference type="GO" id="GO:0008410">
    <property type="term" value="F:CoA-transferase activity"/>
    <property type="evidence" value="ECO:0007669"/>
    <property type="project" value="TreeGrafter"/>
</dbReference>
<proteinExistence type="predicted"/>
<dbReference type="PANTHER" id="PTHR48207">
    <property type="entry name" value="SUCCINATE--HYDROXYMETHYLGLUTARATE COA-TRANSFERASE"/>
    <property type="match status" value="1"/>
</dbReference>
<dbReference type="InterPro" id="IPR023606">
    <property type="entry name" value="CoA-Trfase_III_dom_1_sf"/>
</dbReference>
<dbReference type="InterPro" id="IPR044855">
    <property type="entry name" value="CoA-Trfase_III_dom3_sf"/>
</dbReference>
<dbReference type="Gene3D" id="3.30.1540.10">
    <property type="entry name" value="formyl-coa transferase, domain 3"/>
    <property type="match status" value="1"/>
</dbReference>
<evidence type="ECO:0000313" key="3">
    <source>
        <dbReference type="Proteomes" id="UP000253759"/>
    </source>
</evidence>
<organism evidence="2 3">
    <name type="scientific">Pelagibacterium lacus</name>
    <dbReference type="NCBI Taxonomy" id="2282655"/>
    <lineage>
        <taxon>Bacteria</taxon>
        <taxon>Pseudomonadati</taxon>
        <taxon>Pseudomonadota</taxon>
        <taxon>Alphaproteobacteria</taxon>
        <taxon>Hyphomicrobiales</taxon>
        <taxon>Devosiaceae</taxon>
        <taxon>Pelagibacterium</taxon>
    </lineage>
</organism>
<reference evidence="3" key="1">
    <citation type="submission" date="2018-07" db="EMBL/GenBank/DDBJ databases">
        <authorList>
            <person name="Liu B.-T."/>
            <person name="Du Z."/>
        </authorList>
    </citation>
    <scope>NUCLEOTIDE SEQUENCE [LARGE SCALE GENOMIC DNA]</scope>
    <source>
        <strain evidence="3">XYN52</strain>
    </source>
</reference>
<dbReference type="Proteomes" id="UP000253759">
    <property type="component" value="Unassembled WGS sequence"/>
</dbReference>
<dbReference type="OrthoDB" id="5720311at2"/>